<gene>
    <name evidence="3" type="ORF">FNV43_RR25756</name>
</gene>
<evidence type="ECO:0000313" key="3">
    <source>
        <dbReference type="EMBL" id="KAF3431026.1"/>
    </source>
</evidence>
<proteinExistence type="predicted"/>
<accession>A0A8K0DLN6</accession>
<evidence type="ECO:0000313" key="4">
    <source>
        <dbReference type="Proteomes" id="UP000796880"/>
    </source>
</evidence>
<reference evidence="3" key="1">
    <citation type="submission" date="2020-03" db="EMBL/GenBank/DDBJ databases">
        <title>A high-quality chromosome-level genome assembly of a woody plant with both climbing and erect habits, Rhamnella rubrinervis.</title>
        <authorList>
            <person name="Lu Z."/>
            <person name="Yang Y."/>
            <person name="Zhu X."/>
            <person name="Sun Y."/>
        </authorList>
    </citation>
    <scope>NUCLEOTIDE SEQUENCE</scope>
    <source>
        <strain evidence="3">BYM</strain>
        <tissue evidence="3">Leaf</tissue>
    </source>
</reference>
<dbReference type="GO" id="GO:0003700">
    <property type="term" value="F:DNA-binding transcription factor activity"/>
    <property type="evidence" value="ECO:0007669"/>
    <property type="project" value="InterPro"/>
</dbReference>
<dbReference type="InterPro" id="IPR002487">
    <property type="entry name" value="TF_Kbox"/>
</dbReference>
<dbReference type="Proteomes" id="UP000796880">
    <property type="component" value="Unassembled WGS sequence"/>
</dbReference>
<keyword evidence="1" id="KW-0175">Coiled coil</keyword>
<sequence length="134" mass="15811">MQRWCKWLEGKFLLLHLFLEIMMHTVDIYLSYRGLEPDIDQLSVTDLVQLEKQLHAALTQTRDRKTQLMMQSVNNLHEQERMLREENELLKGQIAAMKRNDINETNEVREFISNDANNNMIHQSTLDLLTVGKS</sequence>
<protein>
    <recommendedName>
        <fullName evidence="2">K-box domain-containing protein</fullName>
    </recommendedName>
</protein>
<keyword evidence="4" id="KW-1185">Reference proteome</keyword>
<evidence type="ECO:0000259" key="2">
    <source>
        <dbReference type="PROSITE" id="PS51297"/>
    </source>
</evidence>
<comment type="caution">
    <text evidence="3">The sequence shown here is derived from an EMBL/GenBank/DDBJ whole genome shotgun (WGS) entry which is preliminary data.</text>
</comment>
<dbReference type="EMBL" id="VOIH02000012">
    <property type="protein sequence ID" value="KAF3431026.1"/>
    <property type="molecule type" value="Genomic_DNA"/>
</dbReference>
<name>A0A8K0DLN6_9ROSA</name>
<evidence type="ECO:0000256" key="1">
    <source>
        <dbReference type="SAM" id="Coils"/>
    </source>
</evidence>
<organism evidence="3 4">
    <name type="scientific">Rhamnella rubrinervis</name>
    <dbReference type="NCBI Taxonomy" id="2594499"/>
    <lineage>
        <taxon>Eukaryota</taxon>
        <taxon>Viridiplantae</taxon>
        <taxon>Streptophyta</taxon>
        <taxon>Embryophyta</taxon>
        <taxon>Tracheophyta</taxon>
        <taxon>Spermatophyta</taxon>
        <taxon>Magnoliopsida</taxon>
        <taxon>eudicotyledons</taxon>
        <taxon>Gunneridae</taxon>
        <taxon>Pentapetalae</taxon>
        <taxon>rosids</taxon>
        <taxon>fabids</taxon>
        <taxon>Rosales</taxon>
        <taxon>Rhamnaceae</taxon>
        <taxon>rhamnoid group</taxon>
        <taxon>Rhamneae</taxon>
        <taxon>Rhamnella</taxon>
    </lineage>
</organism>
<dbReference type="AlphaFoldDB" id="A0A8K0DLN6"/>
<feature type="domain" description="K-box" evidence="2">
    <location>
        <begin position="1"/>
        <end position="100"/>
    </location>
</feature>
<dbReference type="Pfam" id="PF01486">
    <property type="entry name" value="K-box"/>
    <property type="match status" value="1"/>
</dbReference>
<dbReference type="OrthoDB" id="1898716at2759"/>
<feature type="coiled-coil region" evidence="1">
    <location>
        <begin position="73"/>
        <end position="100"/>
    </location>
</feature>
<dbReference type="GO" id="GO:0005634">
    <property type="term" value="C:nucleus"/>
    <property type="evidence" value="ECO:0007669"/>
    <property type="project" value="InterPro"/>
</dbReference>
<dbReference type="PROSITE" id="PS51297">
    <property type="entry name" value="K_BOX"/>
    <property type="match status" value="1"/>
</dbReference>